<proteinExistence type="predicted"/>
<evidence type="ECO:0000313" key="2">
    <source>
        <dbReference type="Proteomes" id="UP000010959"/>
    </source>
</evidence>
<gene>
    <name evidence="1" type="ORF">RBSWK_00785</name>
</gene>
<dbReference type="Proteomes" id="UP000010959">
    <property type="component" value="Unassembled WGS sequence"/>
</dbReference>
<protein>
    <submittedName>
        <fullName evidence="1">Uncharacterized protein</fullName>
    </submittedName>
</protein>
<name>L7CN75_RHOBT</name>
<dbReference type="AlphaFoldDB" id="L7CN75"/>
<accession>L7CN75</accession>
<dbReference type="PATRIC" id="fig|993516.3.peg.839"/>
<evidence type="ECO:0000313" key="1">
    <source>
        <dbReference type="EMBL" id="ELP35310.1"/>
    </source>
</evidence>
<comment type="caution">
    <text evidence="1">The sequence shown here is derived from an EMBL/GenBank/DDBJ whole genome shotgun (WGS) entry which is preliminary data.</text>
</comment>
<dbReference type="EMBL" id="AMWG01000017">
    <property type="protein sequence ID" value="ELP35310.1"/>
    <property type="molecule type" value="Genomic_DNA"/>
</dbReference>
<sequence>MYRITGAWKDGQGLTVQHLAFQPNICLSNFLVSIPKSPFQ</sequence>
<reference evidence="1 2" key="1">
    <citation type="journal article" date="2013" name="Mar. Genomics">
        <title>Expression of sulfatases in Rhodopirellula baltica and the diversity of sulfatases in the genus Rhodopirellula.</title>
        <authorList>
            <person name="Wegner C.E."/>
            <person name="Richter-Heitmann T."/>
            <person name="Klindworth A."/>
            <person name="Klockow C."/>
            <person name="Richter M."/>
            <person name="Achstetter T."/>
            <person name="Glockner F.O."/>
            <person name="Harder J."/>
        </authorList>
    </citation>
    <scope>NUCLEOTIDE SEQUENCE [LARGE SCALE GENOMIC DNA]</scope>
    <source>
        <strain evidence="1 2">SWK14</strain>
    </source>
</reference>
<organism evidence="1 2">
    <name type="scientific">Rhodopirellula baltica SWK14</name>
    <dbReference type="NCBI Taxonomy" id="993516"/>
    <lineage>
        <taxon>Bacteria</taxon>
        <taxon>Pseudomonadati</taxon>
        <taxon>Planctomycetota</taxon>
        <taxon>Planctomycetia</taxon>
        <taxon>Pirellulales</taxon>
        <taxon>Pirellulaceae</taxon>
        <taxon>Rhodopirellula</taxon>
    </lineage>
</organism>